<dbReference type="AlphaFoldDB" id="A0A166B7J4"/>
<accession>A0A166B7J4</accession>
<name>A0A166B7J4_METOA</name>
<organism evidence="1 2">
    <name type="scientific">Methanobrevibacter oralis</name>
    <dbReference type="NCBI Taxonomy" id="66851"/>
    <lineage>
        <taxon>Archaea</taxon>
        <taxon>Methanobacteriati</taxon>
        <taxon>Methanobacteriota</taxon>
        <taxon>Methanomada group</taxon>
        <taxon>Methanobacteria</taxon>
        <taxon>Methanobacteriales</taxon>
        <taxon>Methanobacteriaceae</taxon>
        <taxon>Methanobrevibacter</taxon>
    </lineage>
</organism>
<evidence type="ECO:0000313" key="2">
    <source>
        <dbReference type="Proteomes" id="UP000077428"/>
    </source>
</evidence>
<keyword evidence="2" id="KW-1185">Reference proteome</keyword>
<evidence type="ECO:0000313" key="1">
    <source>
        <dbReference type="EMBL" id="KZX12976.1"/>
    </source>
</evidence>
<reference evidence="2" key="1">
    <citation type="journal article" date="2016" name="Genome Announc.">
        <title>Draft Genome Sequences of Methanobrevibacter curvatus DSM11111, Methanobrevibacter cuticularis DSM11139, Methanobrevibacter filiformis DSM11501, and Methanobrevibacter oralis DSM7256.</title>
        <authorList>
            <person name="Poehlein A."/>
            <person name="Seedorf H."/>
        </authorList>
    </citation>
    <scope>NUCLEOTIDE SEQUENCE [LARGE SCALE GENOMIC DNA]</scope>
    <source>
        <strain evidence="2">DSM 7256 / JCM 30027 / ZR</strain>
    </source>
</reference>
<comment type="caution">
    <text evidence="1">The sequence shown here is derived from an EMBL/GenBank/DDBJ whole genome shotgun (WGS) entry which is preliminary data.</text>
</comment>
<sequence length="36" mass="4147">MNFILIVANKIGLTDYEHIAIDGTIKKAYKLSFQYN</sequence>
<proteinExistence type="predicted"/>
<protein>
    <submittedName>
        <fullName evidence="1">Uncharacterized protein</fullName>
    </submittedName>
</protein>
<gene>
    <name evidence="1" type="ORF">MBORA_08770</name>
</gene>
<dbReference type="EMBL" id="LWMU01000059">
    <property type="protein sequence ID" value="KZX12976.1"/>
    <property type="molecule type" value="Genomic_DNA"/>
</dbReference>
<dbReference type="Proteomes" id="UP000077428">
    <property type="component" value="Unassembled WGS sequence"/>
</dbReference>